<dbReference type="Proteomes" id="UP001595681">
    <property type="component" value="Unassembled WGS sequence"/>
</dbReference>
<evidence type="ECO:0000313" key="10">
    <source>
        <dbReference type="Proteomes" id="UP001595681"/>
    </source>
</evidence>
<dbReference type="InterPro" id="IPR000895">
    <property type="entry name" value="Transthyretin/HIU_hydrolase"/>
</dbReference>
<dbReference type="GO" id="GO:0033971">
    <property type="term" value="F:hydroxyisourate hydrolase activity"/>
    <property type="evidence" value="ECO:0007669"/>
    <property type="project" value="UniProtKB-EC"/>
</dbReference>
<dbReference type="InterPro" id="IPR036817">
    <property type="entry name" value="Transthyretin/HIU_hydrolase_sf"/>
</dbReference>
<comment type="similarity">
    <text evidence="3 7">Belongs to the transthyretin family. 5-hydroxyisourate hydrolase subfamily.</text>
</comment>
<dbReference type="NCBIfam" id="TIGR02962">
    <property type="entry name" value="hdxy_isourate"/>
    <property type="match status" value="1"/>
</dbReference>
<feature type="domain" description="Transthyretin/hydroxyisourate hydrolase" evidence="8">
    <location>
        <begin position="3"/>
        <end position="108"/>
    </location>
</feature>
<evidence type="ECO:0000256" key="3">
    <source>
        <dbReference type="ARBA" id="ARBA00009850"/>
    </source>
</evidence>
<dbReference type="EMBL" id="JBHRVU010000005">
    <property type="protein sequence ID" value="MFC3444247.1"/>
    <property type="molecule type" value="Genomic_DNA"/>
</dbReference>
<gene>
    <name evidence="9" type="primary">uraH</name>
    <name evidence="9" type="ORF">ACFOKF_24170</name>
</gene>
<reference evidence="10" key="1">
    <citation type="journal article" date="2019" name="Int. J. Syst. Evol. Microbiol.">
        <title>The Global Catalogue of Microorganisms (GCM) 10K type strain sequencing project: providing services to taxonomists for standard genome sequencing and annotation.</title>
        <authorList>
            <consortium name="The Broad Institute Genomics Platform"/>
            <consortium name="The Broad Institute Genome Sequencing Center for Infectious Disease"/>
            <person name="Wu L."/>
            <person name="Ma J."/>
        </authorList>
    </citation>
    <scope>NUCLEOTIDE SEQUENCE [LARGE SCALE GENOMIC DNA]</scope>
    <source>
        <strain evidence="10">CCM 7491</strain>
    </source>
</reference>
<evidence type="ECO:0000256" key="7">
    <source>
        <dbReference type="RuleBase" id="RU361270"/>
    </source>
</evidence>
<dbReference type="InterPro" id="IPR023416">
    <property type="entry name" value="Transthyretin/HIU_hydrolase_d"/>
</dbReference>
<keyword evidence="10" id="KW-1185">Reference proteome</keyword>
<dbReference type="Gene3D" id="2.60.40.180">
    <property type="entry name" value="Transthyretin/hydroxyisourate hydrolase domain"/>
    <property type="match status" value="1"/>
</dbReference>
<proteinExistence type="inferred from homology"/>
<dbReference type="Pfam" id="PF00576">
    <property type="entry name" value="Transthyretin"/>
    <property type="match status" value="1"/>
</dbReference>
<dbReference type="EC" id="3.5.2.17" evidence="7"/>
<evidence type="ECO:0000256" key="1">
    <source>
        <dbReference type="ARBA" id="ARBA00001043"/>
    </source>
</evidence>
<dbReference type="PRINTS" id="PR00189">
    <property type="entry name" value="TRNSTHYRETIN"/>
</dbReference>
<comment type="caution">
    <text evidence="9">The sequence shown here is derived from an EMBL/GenBank/DDBJ whole genome shotgun (WGS) entry which is preliminary data.</text>
</comment>
<evidence type="ECO:0000256" key="4">
    <source>
        <dbReference type="ARBA" id="ARBA00011881"/>
    </source>
</evidence>
<name>A0ABV7NN35_9SPHN</name>
<sequence length="109" mass="12073">MTLSTHVLDMMHGRPAAGMALSLWQDQVKLFDGVTDADGRCPGLRELTLEKGRYRLVFKVADYFRMQGAALPDPPFLDAVPIDFGIADEGHYHVPLLASPFAYSTYRGS</sequence>
<evidence type="ECO:0000256" key="6">
    <source>
        <dbReference type="ARBA" id="ARBA00022801"/>
    </source>
</evidence>
<dbReference type="SUPFAM" id="SSF49472">
    <property type="entry name" value="Transthyretin (synonym: prealbumin)"/>
    <property type="match status" value="1"/>
</dbReference>
<organism evidence="9 10">
    <name type="scientific">Sphingobium rhizovicinum</name>
    <dbReference type="NCBI Taxonomy" id="432308"/>
    <lineage>
        <taxon>Bacteria</taxon>
        <taxon>Pseudomonadati</taxon>
        <taxon>Pseudomonadota</taxon>
        <taxon>Alphaproteobacteria</taxon>
        <taxon>Sphingomonadales</taxon>
        <taxon>Sphingomonadaceae</taxon>
        <taxon>Sphingobium</taxon>
    </lineage>
</organism>
<dbReference type="PANTHER" id="PTHR10395">
    <property type="entry name" value="URICASE AND TRANSTHYRETIN-RELATED"/>
    <property type="match status" value="1"/>
</dbReference>
<evidence type="ECO:0000256" key="5">
    <source>
        <dbReference type="ARBA" id="ARBA00022631"/>
    </source>
</evidence>
<keyword evidence="6 7" id="KW-0378">Hydrolase</keyword>
<comment type="function">
    <text evidence="2">Catalyzes the hydrolysis of 5-hydroxyisourate (HIU) to 2-oxo-4-hydroxy-4-carboxy-5-ureidoimidazoline (OHCU).</text>
</comment>
<keyword evidence="5 7" id="KW-0659">Purine metabolism</keyword>
<evidence type="ECO:0000259" key="8">
    <source>
        <dbReference type="Pfam" id="PF00576"/>
    </source>
</evidence>
<comment type="subunit">
    <text evidence="4 7">Homotetramer.</text>
</comment>
<protein>
    <recommendedName>
        <fullName evidence="7">5-hydroxyisourate hydrolase</fullName>
        <shortName evidence="7">HIU hydrolase</shortName>
        <shortName evidence="7">HIUHase</shortName>
        <ecNumber evidence="7">3.5.2.17</ecNumber>
    </recommendedName>
</protein>
<dbReference type="CDD" id="cd05822">
    <property type="entry name" value="TLP_HIUase"/>
    <property type="match status" value="1"/>
</dbReference>
<comment type="catalytic activity">
    <reaction evidence="1 7">
        <text>5-hydroxyisourate + H2O = 5-hydroxy-2-oxo-4-ureido-2,5-dihydro-1H-imidazole-5-carboxylate + H(+)</text>
        <dbReference type="Rhea" id="RHEA:23736"/>
        <dbReference type="ChEBI" id="CHEBI:15377"/>
        <dbReference type="ChEBI" id="CHEBI:15378"/>
        <dbReference type="ChEBI" id="CHEBI:18072"/>
        <dbReference type="ChEBI" id="CHEBI:58639"/>
        <dbReference type="EC" id="3.5.2.17"/>
    </reaction>
</comment>
<dbReference type="RefSeq" id="WP_037484953.1">
    <property type="nucleotide sequence ID" value="NZ_JBHRVU010000005.1"/>
</dbReference>
<dbReference type="PANTHER" id="PTHR10395:SF7">
    <property type="entry name" value="5-HYDROXYISOURATE HYDROLASE"/>
    <property type="match status" value="1"/>
</dbReference>
<evidence type="ECO:0000256" key="2">
    <source>
        <dbReference type="ARBA" id="ARBA00002704"/>
    </source>
</evidence>
<dbReference type="InterPro" id="IPR014306">
    <property type="entry name" value="Hydroxyisourate_hydrolase"/>
</dbReference>
<accession>A0ABV7NN35</accession>
<evidence type="ECO:0000313" key="9">
    <source>
        <dbReference type="EMBL" id="MFC3444247.1"/>
    </source>
</evidence>